<protein>
    <submittedName>
        <fullName evidence="2">Uncharacterized protein</fullName>
    </submittedName>
</protein>
<dbReference type="AlphaFoldDB" id="K8Y4P7"/>
<name>K8Y4P7_9LEPT</name>
<keyword evidence="1" id="KW-0812">Transmembrane</keyword>
<reference evidence="2 3" key="1">
    <citation type="journal article" date="2012" name="Gene">
        <title>Sequence of Leptospira santarosai serovar Shermani genome and prediction of virulence-associated genes.</title>
        <authorList>
            <person name="Chou L.F."/>
            <person name="Chen Y.T."/>
            <person name="Lu C.W."/>
            <person name="Ko Y.C."/>
            <person name="Tang C.Y."/>
            <person name="Pan M.J."/>
            <person name="Tian Y.C."/>
            <person name="Chiu C.H."/>
            <person name="Hung C.C."/>
            <person name="Yang C.W."/>
        </authorList>
    </citation>
    <scope>NUCLEOTIDE SEQUENCE [LARGE SCALE GENOMIC DNA]</scope>
    <source>
        <strain evidence="2">LT 821</strain>
    </source>
</reference>
<feature type="transmembrane region" description="Helical" evidence="1">
    <location>
        <begin position="167"/>
        <end position="186"/>
    </location>
</feature>
<accession>K8Y4P7</accession>
<sequence>MILEIWNMSEFPYNFDKFKRNLILRSIAVILLYLAFIVWNFLKVPEENRSDFARIFGLLSAVLGFLLYRNFSRQLKILKGAKVELTSNSLRLFNSKGQSFETKLKSVVSIERDVFRSYVRFLIVTKEDQIPVLNLLEPDLFQSELEKKSGKKVVVQKSGPGFLHPKTLLYFIPSLIAFGAVFYKPFHLKLESFYLIANINALLVAIYFPEDKVKLAYSAKRRWIFLLGALLIAQCLVYLKIL</sequence>
<gene>
    <name evidence="2" type="ORF">LSS_02012</name>
</gene>
<feature type="transmembrane region" description="Helical" evidence="1">
    <location>
        <begin position="54"/>
        <end position="71"/>
    </location>
</feature>
<feature type="transmembrane region" description="Helical" evidence="1">
    <location>
        <begin position="222"/>
        <end position="241"/>
    </location>
</feature>
<dbReference type="EMBL" id="CP006694">
    <property type="protein sequence ID" value="EKT88558.2"/>
    <property type="molecule type" value="Genomic_DNA"/>
</dbReference>
<dbReference type="KEGG" id="lst:LSS_02012"/>
<reference evidence="2 3" key="2">
    <citation type="journal article" date="2014" name="Emerg. Microbes Infect.">
        <title>Potential impact on kidney infection: a whole-genome analysis of Leptospira santarosai serovar Shermani.</title>
        <authorList>
            <person name="Chou L.F."/>
            <person name="Chen T.W."/>
            <person name="Ko Y.C."/>
            <person name="Pan M.J."/>
            <person name="Tian Y.C."/>
            <person name="Chiu C.H."/>
            <person name="Tang P."/>
            <person name="Hung C.C."/>
            <person name="Yang C.W."/>
        </authorList>
    </citation>
    <scope>NUCLEOTIDE SEQUENCE</scope>
    <source>
        <strain evidence="2 3">LT 821</strain>
    </source>
</reference>
<keyword evidence="1" id="KW-0472">Membrane</keyword>
<feature type="transmembrane region" description="Helical" evidence="1">
    <location>
        <begin position="192"/>
        <end position="210"/>
    </location>
</feature>
<evidence type="ECO:0000256" key="1">
    <source>
        <dbReference type="SAM" id="Phobius"/>
    </source>
</evidence>
<keyword evidence="1" id="KW-1133">Transmembrane helix</keyword>
<dbReference type="Proteomes" id="UP000035800">
    <property type="component" value="Chromosome I"/>
</dbReference>
<proteinExistence type="predicted"/>
<dbReference type="STRING" id="758847.LSS_02012"/>
<evidence type="ECO:0000313" key="2">
    <source>
        <dbReference type="EMBL" id="EKT88558.2"/>
    </source>
</evidence>
<evidence type="ECO:0000313" key="3">
    <source>
        <dbReference type="Proteomes" id="UP000035800"/>
    </source>
</evidence>
<organism evidence="2 3">
    <name type="scientific">Leptospira santarosai serovar Shermani str. LT 821</name>
    <dbReference type="NCBI Taxonomy" id="758847"/>
    <lineage>
        <taxon>Bacteria</taxon>
        <taxon>Pseudomonadati</taxon>
        <taxon>Spirochaetota</taxon>
        <taxon>Spirochaetia</taxon>
        <taxon>Leptospirales</taxon>
        <taxon>Leptospiraceae</taxon>
        <taxon>Leptospira</taxon>
    </lineage>
</organism>
<feature type="transmembrane region" description="Helical" evidence="1">
    <location>
        <begin position="22"/>
        <end position="42"/>
    </location>
</feature>